<dbReference type="Pfam" id="PF08709">
    <property type="entry name" value="Ins145_P3_rec"/>
    <property type="match status" value="1"/>
</dbReference>
<keyword evidence="5" id="KW-1185">Reference proteome</keyword>
<dbReference type="STRING" id="90262.A0A1X2J2C0"/>
<comment type="caution">
    <text evidence="4">The sequence shown here is derived from an EMBL/GenBank/DDBJ whole genome shotgun (WGS) entry which is preliminary data.</text>
</comment>
<accession>A0A1X2J2C0</accession>
<dbReference type="InterPro" id="IPR036300">
    <property type="entry name" value="MIR_dom_sf"/>
</dbReference>
<evidence type="ECO:0000313" key="5">
    <source>
        <dbReference type="Proteomes" id="UP000193560"/>
    </source>
</evidence>
<evidence type="ECO:0000256" key="1">
    <source>
        <dbReference type="ARBA" id="ARBA00022729"/>
    </source>
</evidence>
<dbReference type="OrthoDB" id="5588846at2759"/>
<name>A0A1X2J2C0_9FUNG</name>
<dbReference type="PROSITE" id="PS50919">
    <property type="entry name" value="MIR"/>
    <property type="match status" value="1"/>
</dbReference>
<keyword evidence="1" id="KW-0732">Signal</keyword>
<keyword evidence="2" id="KW-0677">Repeat</keyword>
<dbReference type="AlphaFoldDB" id="A0A1X2J2C0"/>
<dbReference type="SUPFAM" id="SSF82109">
    <property type="entry name" value="MIR domain"/>
    <property type="match status" value="1"/>
</dbReference>
<sequence length="176" mass="20118">MTREHHKKDGIVKYGDHIKLQHVRTSKYLGTNGNNYQFGSKQQCVFTSQSPTTWVVVAPEGSGEEDGYEVGWDDKVLLKPVDFPNLRLHSTPDTLSPVSGQREVSCFDGSDHNSSWKVVQFDEDSGDDFWRVDQKFYLIHAKSHKALHSHDIRYANDDNEVTVHGERDQENLFVVV</sequence>
<gene>
    <name evidence="4" type="ORF">BCR42DRAFT_400030</name>
</gene>
<dbReference type="Gene3D" id="2.80.10.50">
    <property type="match status" value="1"/>
</dbReference>
<reference evidence="4 5" key="1">
    <citation type="submission" date="2016-07" db="EMBL/GenBank/DDBJ databases">
        <title>Pervasive Adenine N6-methylation of Active Genes in Fungi.</title>
        <authorList>
            <consortium name="DOE Joint Genome Institute"/>
            <person name="Mondo S.J."/>
            <person name="Dannebaum R.O."/>
            <person name="Kuo R.C."/>
            <person name="Labutti K."/>
            <person name="Haridas S."/>
            <person name="Kuo A."/>
            <person name="Salamov A."/>
            <person name="Ahrendt S.R."/>
            <person name="Lipzen A."/>
            <person name="Sullivan W."/>
            <person name="Andreopoulos W.B."/>
            <person name="Clum A."/>
            <person name="Lindquist E."/>
            <person name="Daum C."/>
            <person name="Ramamoorthy G.K."/>
            <person name="Gryganskyi A."/>
            <person name="Culley D."/>
            <person name="Magnuson J.K."/>
            <person name="James T.Y."/>
            <person name="O'Malley M.A."/>
            <person name="Stajich J.E."/>
            <person name="Spatafora J.W."/>
            <person name="Visel A."/>
            <person name="Grigoriev I.V."/>
        </authorList>
    </citation>
    <scope>NUCLEOTIDE SEQUENCE [LARGE SCALE GENOMIC DNA]</scope>
    <source>
        <strain evidence="4 5">NRRL 1336</strain>
    </source>
</reference>
<dbReference type="PANTHER" id="PTHR46809">
    <property type="entry name" value="STROMAL CELL-DERIVED FACTOR 2-LIKE PROTEIN"/>
    <property type="match status" value="1"/>
</dbReference>
<protein>
    <submittedName>
        <fullName evidence="4">MIR motif-containing protein</fullName>
    </submittedName>
</protein>
<dbReference type="EMBL" id="MCGE01000001">
    <property type="protein sequence ID" value="ORZ25374.1"/>
    <property type="molecule type" value="Genomic_DNA"/>
</dbReference>
<dbReference type="PANTHER" id="PTHR46809:SF2">
    <property type="entry name" value="GH21273P"/>
    <property type="match status" value="1"/>
</dbReference>
<feature type="domain" description="MIR" evidence="3">
    <location>
        <begin position="9"/>
        <end position="59"/>
    </location>
</feature>
<evidence type="ECO:0000256" key="2">
    <source>
        <dbReference type="ARBA" id="ARBA00022737"/>
    </source>
</evidence>
<evidence type="ECO:0000313" key="4">
    <source>
        <dbReference type="EMBL" id="ORZ25374.1"/>
    </source>
</evidence>
<organism evidence="4 5">
    <name type="scientific">Absidia repens</name>
    <dbReference type="NCBI Taxonomy" id="90262"/>
    <lineage>
        <taxon>Eukaryota</taxon>
        <taxon>Fungi</taxon>
        <taxon>Fungi incertae sedis</taxon>
        <taxon>Mucoromycota</taxon>
        <taxon>Mucoromycotina</taxon>
        <taxon>Mucoromycetes</taxon>
        <taxon>Mucorales</taxon>
        <taxon>Cunninghamellaceae</taxon>
        <taxon>Absidia</taxon>
    </lineage>
</organism>
<dbReference type="SMART" id="SM00472">
    <property type="entry name" value="MIR"/>
    <property type="match status" value="3"/>
</dbReference>
<dbReference type="InterPro" id="IPR014821">
    <property type="entry name" value="Ins145_P3_rcpt"/>
</dbReference>
<dbReference type="Proteomes" id="UP000193560">
    <property type="component" value="Unassembled WGS sequence"/>
</dbReference>
<proteinExistence type="predicted"/>
<evidence type="ECO:0000259" key="3">
    <source>
        <dbReference type="PROSITE" id="PS50919"/>
    </source>
</evidence>
<dbReference type="InterPro" id="IPR016093">
    <property type="entry name" value="MIR_motif"/>
</dbReference>